<name>A0A2R3IQN0_9PSED</name>
<keyword evidence="9" id="KW-1185">Reference proteome</keyword>
<sequence length="279" mass="28896">MTTAAPTPSLFGQCLAEFLGTALLIFFGTGCVAALKVAGASFGLWEISIIWGVGVSLGIYLSAGVSGAHLNPAVSIALWLFAGFEGRKLPFYMAAQVAGAFCAAALVYTLYSSLFVEFEQAQHIVRGSQDSLALASVFSTYPHPALSVGQAFLVEMVITAILMAVIMALTDDGNGLPRGPLAPLLIGLLIAVIGSAMGPLTGFAMNPARDFGPKLMTYLAGWGPIAFTGGREIPYFLVPIFAPILGACLGAGGYRVLIARHLPSAAAPADAEPEKVRAS</sequence>
<organism evidence="8 9">
    <name type="scientific">Pseudomonas paraeruginosa</name>
    <dbReference type="NCBI Taxonomy" id="2994495"/>
    <lineage>
        <taxon>Bacteria</taxon>
        <taxon>Pseudomonadati</taxon>
        <taxon>Pseudomonadota</taxon>
        <taxon>Gammaproteobacteria</taxon>
        <taxon>Pseudomonadales</taxon>
        <taxon>Pseudomonadaceae</taxon>
        <taxon>Pseudomonas</taxon>
    </lineage>
</organism>
<accession>A0A2R3IQN0</accession>
<evidence type="ECO:0000313" key="9">
    <source>
        <dbReference type="Proteomes" id="UP000238390"/>
    </source>
</evidence>
<gene>
    <name evidence="8" type="ORF">CSB93_2716</name>
</gene>
<evidence type="ECO:0000313" key="8">
    <source>
        <dbReference type="EMBL" id="AVK04230.1"/>
    </source>
</evidence>
<evidence type="ECO:0000256" key="2">
    <source>
        <dbReference type="ARBA" id="ARBA00006175"/>
    </source>
</evidence>
<dbReference type="AlphaFoldDB" id="A0A2R3IQN0"/>
<keyword evidence="6" id="KW-0472">Membrane</keyword>
<dbReference type="NCBIfam" id="TIGR00861">
    <property type="entry name" value="MIP"/>
    <property type="match status" value="1"/>
</dbReference>
<dbReference type="RefSeq" id="WP_012074735.1">
    <property type="nucleotide sequence ID" value="NZ_CP020560.1"/>
</dbReference>
<dbReference type="PANTHER" id="PTHR43829:SF9">
    <property type="entry name" value="AQUAPORIN-9"/>
    <property type="match status" value="1"/>
</dbReference>
<evidence type="ECO:0000256" key="4">
    <source>
        <dbReference type="ARBA" id="ARBA00022692"/>
    </source>
</evidence>
<dbReference type="GO" id="GO:0015254">
    <property type="term" value="F:glycerol channel activity"/>
    <property type="evidence" value="ECO:0007669"/>
    <property type="project" value="TreeGrafter"/>
</dbReference>
<evidence type="ECO:0000256" key="1">
    <source>
        <dbReference type="ARBA" id="ARBA00004141"/>
    </source>
</evidence>
<dbReference type="InterPro" id="IPR000425">
    <property type="entry name" value="MIP"/>
</dbReference>
<keyword evidence="4 7" id="KW-0812">Transmembrane</keyword>
<dbReference type="PROSITE" id="PS00221">
    <property type="entry name" value="MIP"/>
    <property type="match status" value="1"/>
</dbReference>
<keyword evidence="5" id="KW-1133">Transmembrane helix</keyword>
<dbReference type="PRINTS" id="PR00783">
    <property type="entry name" value="MINTRINSICP"/>
</dbReference>
<dbReference type="GO" id="GO:0005886">
    <property type="term" value="C:plasma membrane"/>
    <property type="evidence" value="ECO:0007669"/>
    <property type="project" value="TreeGrafter"/>
</dbReference>
<dbReference type="Proteomes" id="UP000238390">
    <property type="component" value="Chromosome"/>
</dbReference>
<dbReference type="InterPro" id="IPR023271">
    <property type="entry name" value="Aquaporin-like"/>
</dbReference>
<dbReference type="PANTHER" id="PTHR43829">
    <property type="entry name" value="AQUAPORIN OR AQUAGLYCEROPORIN RELATED"/>
    <property type="match status" value="1"/>
</dbReference>
<proteinExistence type="inferred from homology"/>
<dbReference type="InterPro" id="IPR022357">
    <property type="entry name" value="MIP_CS"/>
</dbReference>
<evidence type="ECO:0000256" key="3">
    <source>
        <dbReference type="ARBA" id="ARBA00022448"/>
    </source>
</evidence>
<dbReference type="GeneID" id="77219939"/>
<evidence type="ECO:0000256" key="6">
    <source>
        <dbReference type="ARBA" id="ARBA00023136"/>
    </source>
</evidence>
<evidence type="ECO:0000256" key="5">
    <source>
        <dbReference type="ARBA" id="ARBA00022989"/>
    </source>
</evidence>
<keyword evidence="3 7" id="KW-0813">Transport</keyword>
<dbReference type="SUPFAM" id="SSF81338">
    <property type="entry name" value="Aquaporin-like"/>
    <property type="match status" value="1"/>
</dbReference>
<dbReference type="InterPro" id="IPR050363">
    <property type="entry name" value="MIP/Aquaporin"/>
</dbReference>
<reference evidence="8 9" key="1">
    <citation type="submission" date="2018-02" db="EMBL/GenBank/DDBJ databases">
        <title>FDA/CDC Antimicrobial Resistant Isolate Bank Genome Sequencing.</title>
        <authorList>
            <person name="Benahmed F.H."/>
            <person name="Lutgring J.D."/>
            <person name="Yoo B."/>
            <person name="Machado M."/>
            <person name="Brown A."/>
            <person name="McAllister G."/>
            <person name="Perry A."/>
            <person name="Halpin A.L."/>
            <person name="Vavikolanu K."/>
            <person name="Ott S."/>
            <person name="Zhao X."/>
            <person name="Tallon L.J."/>
            <person name="Sadzewicz L."/>
            <person name="Aluvathingal J."/>
            <person name="Nadendla S."/>
            <person name="Voskania-kordi A."/>
            <person name="Simonyan V."/>
            <person name="Patel J."/>
            <person name="Shawar R.M."/>
        </authorList>
    </citation>
    <scope>NUCLEOTIDE SEQUENCE [LARGE SCALE GENOMIC DNA]</scope>
    <source>
        <strain evidence="8 9">AR_0356</strain>
    </source>
</reference>
<dbReference type="Gene3D" id="1.20.1080.10">
    <property type="entry name" value="Glycerol uptake facilitator protein"/>
    <property type="match status" value="1"/>
</dbReference>
<protein>
    <submittedName>
        <fullName evidence="8">MIP channel family protein</fullName>
    </submittedName>
</protein>
<comment type="similarity">
    <text evidence="2 7">Belongs to the MIP/aquaporin (TC 1.A.8) family.</text>
</comment>
<evidence type="ECO:0000256" key="7">
    <source>
        <dbReference type="RuleBase" id="RU000477"/>
    </source>
</evidence>
<dbReference type="CDD" id="cd00333">
    <property type="entry name" value="MIP"/>
    <property type="match status" value="1"/>
</dbReference>
<comment type="subcellular location">
    <subcellularLocation>
        <location evidence="1">Membrane</location>
        <topology evidence="1">Multi-pass membrane protein</topology>
    </subcellularLocation>
</comment>
<dbReference type="EMBL" id="CP027169">
    <property type="protein sequence ID" value="AVK04230.1"/>
    <property type="molecule type" value="Genomic_DNA"/>
</dbReference>
<dbReference type="Pfam" id="PF00230">
    <property type="entry name" value="MIP"/>
    <property type="match status" value="1"/>
</dbReference>